<evidence type="ECO:0000256" key="3">
    <source>
        <dbReference type="ARBA" id="ARBA00023125"/>
    </source>
</evidence>
<dbReference type="Gene3D" id="1.10.150.130">
    <property type="match status" value="1"/>
</dbReference>
<evidence type="ECO:0000256" key="1">
    <source>
        <dbReference type="ARBA" id="ARBA00008857"/>
    </source>
</evidence>
<dbReference type="AlphaFoldDB" id="A0A2H5FLP6"/>
<dbReference type="Gene3D" id="1.10.443.10">
    <property type="entry name" value="Intergrase catalytic core"/>
    <property type="match status" value="1"/>
</dbReference>
<gene>
    <name evidence="6" type="ORF">CAB17_10690</name>
</gene>
<name>A0A2H5FLP6_9GAMM</name>
<dbReference type="InterPro" id="IPR011010">
    <property type="entry name" value="DNA_brk_join_enz"/>
</dbReference>
<feature type="domain" description="Tyr recombinase" evidence="5">
    <location>
        <begin position="201"/>
        <end position="378"/>
    </location>
</feature>
<dbReference type="PANTHER" id="PTHR30629">
    <property type="entry name" value="PROPHAGE INTEGRASE"/>
    <property type="match status" value="1"/>
</dbReference>
<dbReference type="Gene3D" id="3.30.160.390">
    <property type="entry name" value="Integrase, DNA-binding domain"/>
    <property type="match status" value="1"/>
</dbReference>
<dbReference type="InterPro" id="IPR025166">
    <property type="entry name" value="Integrase_DNA_bind_dom"/>
</dbReference>
<dbReference type="InterPro" id="IPR053876">
    <property type="entry name" value="Phage_int_M"/>
</dbReference>
<dbReference type="Pfam" id="PF00589">
    <property type="entry name" value="Phage_integrase"/>
    <property type="match status" value="1"/>
</dbReference>
<dbReference type="InterPro" id="IPR013762">
    <property type="entry name" value="Integrase-like_cat_sf"/>
</dbReference>
<evidence type="ECO:0000313" key="6">
    <source>
        <dbReference type="EMBL" id="AUH72475.1"/>
    </source>
</evidence>
<evidence type="ECO:0000256" key="2">
    <source>
        <dbReference type="ARBA" id="ARBA00022908"/>
    </source>
</evidence>
<keyword evidence="3" id="KW-0238">DNA-binding</keyword>
<dbReference type="Proteomes" id="UP000234343">
    <property type="component" value="Chromosome"/>
</dbReference>
<dbReference type="InterPro" id="IPR002104">
    <property type="entry name" value="Integrase_catalytic"/>
</dbReference>
<dbReference type="SUPFAM" id="SSF56349">
    <property type="entry name" value="DNA breaking-rejoining enzymes"/>
    <property type="match status" value="1"/>
</dbReference>
<dbReference type="PANTHER" id="PTHR30629:SF2">
    <property type="entry name" value="PROPHAGE INTEGRASE INTS-RELATED"/>
    <property type="match status" value="1"/>
</dbReference>
<dbReference type="Pfam" id="PF22022">
    <property type="entry name" value="Phage_int_M"/>
    <property type="match status" value="1"/>
</dbReference>
<keyword evidence="4" id="KW-0233">DNA recombination</keyword>
<dbReference type="CDD" id="cd00801">
    <property type="entry name" value="INT_P4_C"/>
    <property type="match status" value="1"/>
</dbReference>
<protein>
    <submittedName>
        <fullName evidence="6">Integrase</fullName>
    </submittedName>
</protein>
<evidence type="ECO:0000313" key="7">
    <source>
        <dbReference type="Proteomes" id="UP000234343"/>
    </source>
</evidence>
<organism evidence="6 7">
    <name type="scientific">Legionella sainthelensi</name>
    <dbReference type="NCBI Taxonomy" id="28087"/>
    <lineage>
        <taxon>Bacteria</taxon>
        <taxon>Pseudomonadati</taxon>
        <taxon>Pseudomonadota</taxon>
        <taxon>Gammaproteobacteria</taxon>
        <taxon>Legionellales</taxon>
        <taxon>Legionellaceae</taxon>
        <taxon>Legionella</taxon>
    </lineage>
</organism>
<proteinExistence type="inferred from homology"/>
<dbReference type="Pfam" id="PF13356">
    <property type="entry name" value="Arm-DNA-bind_3"/>
    <property type="match status" value="1"/>
</dbReference>
<comment type="similarity">
    <text evidence="1">Belongs to the 'phage' integrase family.</text>
</comment>
<dbReference type="InterPro" id="IPR010998">
    <property type="entry name" value="Integrase_recombinase_N"/>
</dbReference>
<evidence type="ECO:0000256" key="4">
    <source>
        <dbReference type="ARBA" id="ARBA00023172"/>
    </source>
</evidence>
<evidence type="ECO:0000259" key="5">
    <source>
        <dbReference type="PROSITE" id="PS51898"/>
    </source>
</evidence>
<dbReference type="KEGG" id="lsh:CAB17_10690"/>
<keyword evidence="7" id="KW-1185">Reference proteome</keyword>
<dbReference type="InterPro" id="IPR038488">
    <property type="entry name" value="Integrase_DNA-bd_sf"/>
</dbReference>
<dbReference type="RefSeq" id="WP_101900090.1">
    <property type="nucleotide sequence ID" value="NZ_CP025491.2"/>
</dbReference>
<keyword evidence="2" id="KW-0229">DNA integration</keyword>
<dbReference type="GO" id="GO:0003677">
    <property type="term" value="F:DNA binding"/>
    <property type="evidence" value="ECO:0007669"/>
    <property type="project" value="UniProtKB-KW"/>
</dbReference>
<dbReference type="GO" id="GO:0015074">
    <property type="term" value="P:DNA integration"/>
    <property type="evidence" value="ECO:0007669"/>
    <property type="project" value="UniProtKB-KW"/>
</dbReference>
<sequence length="403" mass="45716">MAKIKVLTARDVSTKPNGFHADGANLFLRVRDDSRVWIFRYKKSGKQISIGLGATHTRALSEAREIAALMRNAIANGKEPAEVLVRNEPNAMTFKDSALALIESKKPSWRNKKHAQQWSNTLEQYVYQSIGAKFPKDITIADIKAILLPIWTTKTETANRLRMRIEAVIDYAFVHEGVDCRNPARWKGNLDKILPSPRKVKTPTHFASAPYRDVPRIMSELRSKNSLSAYCLRFTILTAARSSEARGAMWSEINMNERVWTIPAVRMKAAREHAVPLCEEAIQILKIMLEWRMDDNEYVFQGIKGSMISDVAINKTLHSIIPDVTVHGFRSSFRVWGAETTSTPSAVLELALAHVNQNRVEAAYQRSDLFERRSELMSAWGNYCNGVGRVLELHKEKKHKSSR</sequence>
<dbReference type="PROSITE" id="PS51898">
    <property type="entry name" value="TYR_RECOMBINASE"/>
    <property type="match status" value="1"/>
</dbReference>
<dbReference type="InterPro" id="IPR050808">
    <property type="entry name" value="Phage_Integrase"/>
</dbReference>
<dbReference type="GO" id="GO:0006310">
    <property type="term" value="P:DNA recombination"/>
    <property type="evidence" value="ECO:0007669"/>
    <property type="project" value="UniProtKB-KW"/>
</dbReference>
<dbReference type="EMBL" id="CP025491">
    <property type="protein sequence ID" value="AUH72475.1"/>
    <property type="molecule type" value="Genomic_DNA"/>
</dbReference>
<accession>A0A2H5FLP6</accession>
<reference evidence="6 7" key="1">
    <citation type="submission" date="2017-12" db="EMBL/GenBank/DDBJ databases">
        <title>Legionella sainthelensi LA01-117, whole genome sequence of a clinical isolate from New Zealand.</title>
        <authorList>
            <person name="Cree S.L."/>
            <person name="Slow S."/>
            <person name="Kennedy M.A."/>
            <person name="Murdoch D.R."/>
            <person name="Biggs P.J."/>
            <person name="Anderson T."/>
        </authorList>
    </citation>
    <scope>NUCLEOTIDE SEQUENCE [LARGE SCALE GENOMIC DNA]</scope>
    <source>
        <strain evidence="6 7">LA01-117</strain>
    </source>
</reference>